<dbReference type="Proteomes" id="UP000283509">
    <property type="component" value="Unassembled WGS sequence"/>
</dbReference>
<feature type="compositionally biased region" description="Polar residues" evidence="8">
    <location>
        <begin position="440"/>
        <end position="460"/>
    </location>
</feature>
<evidence type="ECO:0000256" key="6">
    <source>
        <dbReference type="PROSITE-ProRule" id="PRU00221"/>
    </source>
</evidence>
<dbReference type="Gene3D" id="2.130.10.10">
    <property type="entry name" value="YVTN repeat-like/Quinoprotein amine dehydrogenase"/>
    <property type="match status" value="2"/>
</dbReference>
<gene>
    <name evidence="10" type="ORF">C7M84_019495</name>
</gene>
<feature type="compositionally biased region" description="Low complexity" evidence="8">
    <location>
        <begin position="415"/>
        <end position="439"/>
    </location>
</feature>
<comment type="similarity">
    <text evidence="3">Belongs to the WD repeat WDR91 family.</text>
</comment>
<dbReference type="InterPro" id="IPR015943">
    <property type="entry name" value="WD40/YVTN_repeat-like_dom_sf"/>
</dbReference>
<dbReference type="PROSITE" id="PS50294">
    <property type="entry name" value="WD_REPEATS_REGION"/>
    <property type="match status" value="1"/>
</dbReference>
<dbReference type="InterPro" id="IPR036322">
    <property type="entry name" value="WD40_repeat_dom_sf"/>
</dbReference>
<dbReference type="EMBL" id="QCYY01000357">
    <property type="protein sequence ID" value="ROT85238.1"/>
    <property type="molecule type" value="Genomic_DNA"/>
</dbReference>
<comment type="caution">
    <text evidence="10">The sequence shown here is derived from an EMBL/GenBank/DDBJ whole genome shotgun (WGS) entry which is preliminary data.</text>
</comment>
<evidence type="ECO:0000256" key="8">
    <source>
        <dbReference type="SAM" id="MobiDB-lite"/>
    </source>
</evidence>
<proteinExistence type="inferred from homology"/>
<evidence type="ECO:0000256" key="7">
    <source>
        <dbReference type="SAM" id="Coils"/>
    </source>
</evidence>
<dbReference type="GO" id="GO:0031901">
    <property type="term" value="C:early endosome membrane"/>
    <property type="evidence" value="ECO:0007669"/>
    <property type="project" value="UniProtKB-SubCell"/>
</dbReference>
<dbReference type="Pfam" id="PF23138">
    <property type="entry name" value="CTLH_Armc9"/>
    <property type="match status" value="1"/>
</dbReference>
<dbReference type="PRINTS" id="PR01217">
    <property type="entry name" value="PRICHEXTENSN"/>
</dbReference>
<dbReference type="InterPro" id="IPR056327">
    <property type="entry name" value="ARMC9_CTLH-like_dom"/>
</dbReference>
<dbReference type="InterPro" id="IPR001680">
    <property type="entry name" value="WD40_rpt"/>
</dbReference>
<protein>
    <recommendedName>
        <fullName evidence="4">WD repeat-containing protein 91</fullName>
    </recommendedName>
</protein>
<evidence type="ECO:0000313" key="11">
    <source>
        <dbReference type="Proteomes" id="UP000283509"/>
    </source>
</evidence>
<dbReference type="PROSITE" id="PS50896">
    <property type="entry name" value="LISH"/>
    <property type="match status" value="1"/>
</dbReference>
<keyword evidence="7" id="KW-0175">Coiled coil</keyword>
<evidence type="ECO:0000256" key="2">
    <source>
        <dbReference type="ARBA" id="ARBA00004414"/>
    </source>
</evidence>
<feature type="compositionally biased region" description="Low complexity" evidence="8">
    <location>
        <begin position="493"/>
        <end position="505"/>
    </location>
</feature>
<dbReference type="SUPFAM" id="SSF50978">
    <property type="entry name" value="WD40 repeat-like"/>
    <property type="match status" value="1"/>
</dbReference>
<reference evidence="10 11" key="2">
    <citation type="submission" date="2019-01" db="EMBL/GenBank/DDBJ databases">
        <title>The decoding of complex shrimp genome reveals the adaptation for benthos swimmer, frequently molting mechanism and breeding impact on genome.</title>
        <authorList>
            <person name="Sun Y."/>
            <person name="Gao Y."/>
            <person name="Yu Y."/>
        </authorList>
    </citation>
    <scope>NUCLEOTIDE SEQUENCE [LARGE SCALE GENOMIC DNA]</scope>
    <source>
        <tissue evidence="10">Muscle</tissue>
    </source>
</reference>
<dbReference type="Pfam" id="PF00400">
    <property type="entry name" value="WD40"/>
    <property type="match status" value="2"/>
</dbReference>
<dbReference type="PROSITE" id="PS50082">
    <property type="entry name" value="WD_REPEATS_2"/>
    <property type="match status" value="1"/>
</dbReference>
<keyword evidence="5" id="KW-0967">Endosome</keyword>
<dbReference type="GO" id="GO:0141039">
    <property type="term" value="F:phosphatidylinositol 3-kinase inhibitor activity"/>
    <property type="evidence" value="ECO:0007669"/>
    <property type="project" value="InterPro"/>
</dbReference>
<dbReference type="GO" id="GO:0031902">
    <property type="term" value="C:late endosome membrane"/>
    <property type="evidence" value="ECO:0007669"/>
    <property type="project" value="UniProtKB-SubCell"/>
</dbReference>
<dbReference type="GO" id="GO:0051898">
    <property type="term" value="P:negative regulation of phosphatidylinositol 3-kinase/protein kinase B signal transduction"/>
    <property type="evidence" value="ECO:0007669"/>
    <property type="project" value="InterPro"/>
</dbReference>
<keyword evidence="6" id="KW-0853">WD repeat</keyword>
<evidence type="ECO:0000313" key="10">
    <source>
        <dbReference type="EMBL" id="ROT85238.1"/>
    </source>
</evidence>
<dbReference type="GO" id="GO:0045022">
    <property type="term" value="P:early endosome to late endosome transport"/>
    <property type="evidence" value="ECO:0007669"/>
    <property type="project" value="InterPro"/>
</dbReference>
<organism evidence="10 11">
    <name type="scientific">Penaeus vannamei</name>
    <name type="common">Whiteleg shrimp</name>
    <name type="synonym">Litopenaeus vannamei</name>
    <dbReference type="NCBI Taxonomy" id="6689"/>
    <lineage>
        <taxon>Eukaryota</taxon>
        <taxon>Metazoa</taxon>
        <taxon>Ecdysozoa</taxon>
        <taxon>Arthropoda</taxon>
        <taxon>Crustacea</taxon>
        <taxon>Multicrustacea</taxon>
        <taxon>Malacostraca</taxon>
        <taxon>Eumalacostraca</taxon>
        <taxon>Eucarida</taxon>
        <taxon>Decapoda</taxon>
        <taxon>Dendrobranchiata</taxon>
        <taxon>Penaeoidea</taxon>
        <taxon>Penaeidae</taxon>
        <taxon>Penaeus</taxon>
    </lineage>
</organism>
<dbReference type="SMART" id="SM00320">
    <property type="entry name" value="WD40"/>
    <property type="match status" value="5"/>
</dbReference>
<keyword evidence="11" id="KW-1185">Reference proteome</keyword>
<dbReference type="OrthoDB" id="193023at2759"/>
<feature type="region of interest" description="Disordered" evidence="8">
    <location>
        <begin position="413"/>
        <end position="518"/>
    </location>
</feature>
<evidence type="ECO:0000256" key="4">
    <source>
        <dbReference type="ARBA" id="ARBA00021116"/>
    </source>
</evidence>
<feature type="repeat" description="WD" evidence="6">
    <location>
        <begin position="537"/>
        <end position="578"/>
    </location>
</feature>
<reference evidence="10 11" key="1">
    <citation type="submission" date="2018-04" db="EMBL/GenBank/DDBJ databases">
        <authorList>
            <person name="Zhang X."/>
            <person name="Yuan J."/>
            <person name="Li F."/>
            <person name="Xiang J."/>
        </authorList>
    </citation>
    <scope>NUCLEOTIDE SEQUENCE [LARGE SCALE GENOMIC DNA]</scope>
    <source>
        <tissue evidence="10">Muscle</tissue>
    </source>
</reference>
<sequence>MPLLSLFPYATSPVSPLCPSSLTPSPCFPMPPPLFSSLCPSSPPPSPPSLFPTPPHSILPLIPLLRPSSPSLPIPYAPFLYSPPYAPPPSPPLPISLRPLTLFSPSSTPPSRPLPIPVPLSPSSPPPLLPPPLVILPLPLPLPLLPRSAERVNMSHIQYLDELVKEYLLFRGFSQTLRSLDNELKIDKDKGFRVDRLVDQVVSHIQTYDLVGLRELWAHLDKRIFAHLPHTLLPCVRKLETSILRLYVVNTIQTNKPDKLVEFFEKMAQELQSQAEWREWFILPYLKGVEENSSFAMYFTRQWQDTLLVSLHNFFAVVFQSIELPTLASYRDEASKIARLQEDNELLRARLSALTTSDQPSLEHLVVPDPPPPSHLMDDFYNIAQEAPSSESQLKSLKTILFGLGGGLPTSPILGRRATGGAASASPQPSPIAAQAPSSNNHGGTSVFTHSVARRTSSQAPAEEKKRTRSSSVASMSSSRNSGEHIPVKRLVQTSASTTRQSRSPTKIRPQEDPMSSAKMEVTSDKASFLLLGQEEYSEHRAVVTHAVFNPSGTLVASADTDGVVKLWSPSPSPKTQSGLVVKSAVTALEWLPRGERFLLLATKAASLRLYDSRDKKTVWETGPDSCPVLKDQRIMGVRVSPGEGSAVISVAPRVRPQGTSTPPAPPSLHTIDMKSLKIESSYRLDGVVVNGCIMNHNGGLLVCGCNDGSVRIIDLRCPDVIASWPAHQGEVFTVRLSPQENNIYTIGSDNRFACWSMAQTGARVMDHVLHDRAAGPFLVGVGSGGTGRSVLLRPYGPLFALHQDGEHVLTCSPSGPIVYKVCENGLEQVLQVGGHKSPVVTVDWCNALQCGTSVAAALDGSVTVATLMRQ</sequence>
<feature type="compositionally biased region" description="Low complexity" evidence="8">
    <location>
        <begin position="470"/>
        <end position="481"/>
    </location>
</feature>
<dbReference type="STRING" id="6689.A0A423U954"/>
<dbReference type="PANTHER" id="PTHR13083:SF3">
    <property type="entry name" value="WD REPEAT-CONTAINING PROTEIN 91"/>
    <property type="match status" value="1"/>
</dbReference>
<name>A0A423U954_PENVA</name>
<evidence type="ECO:0000256" key="1">
    <source>
        <dbReference type="ARBA" id="ARBA00004220"/>
    </source>
</evidence>
<accession>A0A423U954</accession>
<evidence type="ECO:0000256" key="3">
    <source>
        <dbReference type="ARBA" id="ARBA00006128"/>
    </source>
</evidence>
<dbReference type="AlphaFoldDB" id="A0A423U954"/>
<evidence type="ECO:0000256" key="5">
    <source>
        <dbReference type="ARBA" id="ARBA00022753"/>
    </source>
</evidence>
<dbReference type="InterPro" id="IPR039724">
    <property type="entry name" value="WDR91"/>
</dbReference>
<feature type="domain" description="ARMC9 CTLH-like" evidence="9">
    <location>
        <begin position="203"/>
        <end position="320"/>
    </location>
</feature>
<feature type="coiled-coil region" evidence="7">
    <location>
        <begin position="330"/>
        <end position="357"/>
    </location>
</feature>
<dbReference type="PANTHER" id="PTHR13083">
    <property type="entry name" value="WD REPEAT-CONTAINING PROTEIN 91"/>
    <property type="match status" value="1"/>
</dbReference>
<comment type="subcellular location">
    <subcellularLocation>
        <location evidence="1">Early endosome membrane</location>
        <topology evidence="1">Peripheral membrane protein</topology>
    </subcellularLocation>
    <subcellularLocation>
        <location evidence="2">Late endosome membrane</location>
    </subcellularLocation>
</comment>
<dbReference type="InterPro" id="IPR006594">
    <property type="entry name" value="LisH"/>
</dbReference>
<evidence type="ECO:0000259" key="9">
    <source>
        <dbReference type="Pfam" id="PF23138"/>
    </source>
</evidence>